<comment type="similarity">
    <text evidence="3">Belongs to the peptidase S33 family.</text>
</comment>
<dbReference type="GO" id="GO:0004177">
    <property type="term" value="F:aminopeptidase activity"/>
    <property type="evidence" value="ECO:0007669"/>
    <property type="project" value="UniProtKB-KW"/>
</dbReference>
<keyword evidence="9" id="KW-0378">Hydrolase</keyword>
<evidence type="ECO:0000313" key="12">
    <source>
        <dbReference type="EMBL" id="PTB21228.1"/>
    </source>
</evidence>
<keyword evidence="7" id="KW-0963">Cytoplasm</keyword>
<dbReference type="PANTHER" id="PTHR43722">
    <property type="entry name" value="PROLINE IMINOPEPTIDASE"/>
    <property type="match status" value="1"/>
</dbReference>
<organism evidence="12 13">
    <name type="scientific">Trinickia symbiotica</name>
    <dbReference type="NCBI Taxonomy" id="863227"/>
    <lineage>
        <taxon>Bacteria</taxon>
        <taxon>Pseudomonadati</taxon>
        <taxon>Pseudomonadota</taxon>
        <taxon>Betaproteobacteria</taxon>
        <taxon>Burkholderiales</taxon>
        <taxon>Burkholderiaceae</taxon>
        <taxon>Trinickia</taxon>
    </lineage>
</organism>
<sequence length="333" mass="36572">MRTPHSNDESSKATLVKRHLVRDRHRIGFTVAGPADGITVAVLHGGPGSGSQPSVRRLFDLARFRVVQIDQRGAGASRPHGSVRHNRTDRLIGDMEAIRRELGIERWGVLGGSWGASLALVYAGMHSRHVTGVVVRGLFLASRAEVRKLFVTSRERAPREWARLSKAASSDRPGSLLRRCGQALQTRGDPSRQRAVALAWQAYEEAVLASANSRRVLRRTPRMRMGERRSIGKYRIQAHYLMHECWLGEHRLLSLARRAAQAGVPIAAIHGSRDPICPIDNLRRLAGVVPQLQTTRVRAGHLGSEPALARGVAQAIETMFGSSSGSRSPHRAA</sequence>
<dbReference type="SUPFAM" id="SSF53474">
    <property type="entry name" value="alpha/beta-Hydrolases"/>
    <property type="match status" value="1"/>
</dbReference>
<dbReference type="AlphaFoldDB" id="A0A2T3XXI5"/>
<protein>
    <recommendedName>
        <fullName evidence="5">Proline iminopeptidase</fullName>
        <ecNumber evidence="4">3.4.11.5</ecNumber>
    </recommendedName>
    <alternativeName>
        <fullName evidence="10">Prolyl aminopeptidase</fullName>
    </alternativeName>
</protein>
<evidence type="ECO:0000256" key="1">
    <source>
        <dbReference type="ARBA" id="ARBA00001585"/>
    </source>
</evidence>
<comment type="subcellular location">
    <subcellularLocation>
        <location evidence="2">Cytoplasm</location>
    </subcellularLocation>
</comment>
<evidence type="ECO:0000256" key="3">
    <source>
        <dbReference type="ARBA" id="ARBA00010088"/>
    </source>
</evidence>
<evidence type="ECO:0000256" key="9">
    <source>
        <dbReference type="ARBA" id="ARBA00022801"/>
    </source>
</evidence>
<evidence type="ECO:0000313" key="13">
    <source>
        <dbReference type="Proteomes" id="UP000240638"/>
    </source>
</evidence>
<keyword evidence="6 12" id="KW-0031">Aminopeptidase</keyword>
<dbReference type="PRINTS" id="PR00793">
    <property type="entry name" value="PROAMNOPTASE"/>
</dbReference>
<evidence type="ECO:0000256" key="6">
    <source>
        <dbReference type="ARBA" id="ARBA00022438"/>
    </source>
</evidence>
<dbReference type="InterPro" id="IPR002410">
    <property type="entry name" value="Peptidase_S33"/>
</dbReference>
<dbReference type="EC" id="3.4.11.5" evidence="4"/>
<dbReference type="Pfam" id="PF00561">
    <property type="entry name" value="Abhydrolase_1"/>
    <property type="match status" value="1"/>
</dbReference>
<feature type="domain" description="AB hydrolase-1" evidence="11">
    <location>
        <begin position="40"/>
        <end position="303"/>
    </location>
</feature>
<comment type="caution">
    <text evidence="12">The sequence shown here is derived from an EMBL/GenBank/DDBJ whole genome shotgun (WGS) entry which is preliminary data.</text>
</comment>
<comment type="catalytic activity">
    <reaction evidence="1">
        <text>Release of N-terminal proline from a peptide.</text>
        <dbReference type="EC" id="3.4.11.5"/>
    </reaction>
</comment>
<evidence type="ECO:0000256" key="5">
    <source>
        <dbReference type="ARBA" id="ARBA00021843"/>
    </source>
</evidence>
<reference evidence="12 13" key="1">
    <citation type="submission" date="2018-03" db="EMBL/GenBank/DDBJ databases">
        <title>Whole genome analyses suggest that Burkholderia sensu lato contains two further novel genera in the rhizoxinica-symbiotica group Mycetohabitans gen. nov., and Trinickia gen. nov.: implications for the evolution of diazotrophy and nodulation in the Burkholderiaceae.</title>
        <authorList>
            <person name="Estrada De Los Santos P."/>
            <person name="Palmer M."/>
            <person name="Chavez-Ramirez B."/>
            <person name="Steenkamp E.T."/>
            <person name="Hirsch A.M."/>
            <person name="Manyaka P."/>
            <person name="Maluk M."/>
            <person name="Lafos M."/>
            <person name="Crook M."/>
            <person name="Gross E."/>
            <person name="Simon M.F."/>
            <person name="Bueno Dos Reis Junior F."/>
            <person name="Poole P.S."/>
            <person name="Venter S.N."/>
            <person name="James E.K."/>
        </authorList>
    </citation>
    <scope>NUCLEOTIDE SEQUENCE [LARGE SCALE GENOMIC DNA]</scope>
    <source>
        <strain evidence="12 13">JPY-366</strain>
    </source>
</reference>
<dbReference type="InterPro" id="IPR005944">
    <property type="entry name" value="Pro_iminopeptidase"/>
</dbReference>
<proteinExistence type="inferred from homology"/>
<dbReference type="Proteomes" id="UP000240638">
    <property type="component" value="Unassembled WGS sequence"/>
</dbReference>
<evidence type="ECO:0000256" key="10">
    <source>
        <dbReference type="ARBA" id="ARBA00029605"/>
    </source>
</evidence>
<name>A0A2T3XXI5_9BURK</name>
<dbReference type="InterPro" id="IPR029058">
    <property type="entry name" value="AB_hydrolase_fold"/>
</dbReference>
<dbReference type="Gene3D" id="3.40.50.1820">
    <property type="entry name" value="alpha/beta hydrolase"/>
    <property type="match status" value="1"/>
</dbReference>
<evidence type="ECO:0000256" key="8">
    <source>
        <dbReference type="ARBA" id="ARBA00022670"/>
    </source>
</evidence>
<evidence type="ECO:0000256" key="4">
    <source>
        <dbReference type="ARBA" id="ARBA00012568"/>
    </source>
</evidence>
<dbReference type="GO" id="GO:0005737">
    <property type="term" value="C:cytoplasm"/>
    <property type="evidence" value="ECO:0007669"/>
    <property type="project" value="UniProtKB-SubCell"/>
</dbReference>
<dbReference type="InterPro" id="IPR000073">
    <property type="entry name" value="AB_hydrolase_1"/>
</dbReference>
<dbReference type="GO" id="GO:0006508">
    <property type="term" value="P:proteolysis"/>
    <property type="evidence" value="ECO:0007669"/>
    <property type="project" value="UniProtKB-KW"/>
</dbReference>
<accession>A0A2T3XXI5</accession>
<dbReference type="RefSeq" id="WP_107150536.1">
    <property type="nucleotide sequence ID" value="NZ_PYUC01000004.1"/>
</dbReference>
<evidence type="ECO:0000256" key="2">
    <source>
        <dbReference type="ARBA" id="ARBA00004496"/>
    </source>
</evidence>
<keyword evidence="8" id="KW-0645">Protease</keyword>
<dbReference type="EMBL" id="PYUC01000004">
    <property type="protein sequence ID" value="PTB21228.1"/>
    <property type="molecule type" value="Genomic_DNA"/>
</dbReference>
<gene>
    <name evidence="12" type="ORF">C9I57_10485</name>
</gene>
<evidence type="ECO:0000259" key="11">
    <source>
        <dbReference type="Pfam" id="PF00561"/>
    </source>
</evidence>
<dbReference type="PANTHER" id="PTHR43722:SF1">
    <property type="entry name" value="PROLINE IMINOPEPTIDASE"/>
    <property type="match status" value="1"/>
</dbReference>
<evidence type="ECO:0000256" key="7">
    <source>
        <dbReference type="ARBA" id="ARBA00022490"/>
    </source>
</evidence>